<comment type="subcellular location">
    <subcellularLocation>
        <location evidence="2">Membrane</location>
        <topology evidence="2">Single-pass membrane protein</topology>
    </subcellularLocation>
</comment>
<evidence type="ECO:0000256" key="1">
    <source>
        <dbReference type="ARBA" id="ARBA00000900"/>
    </source>
</evidence>
<evidence type="ECO:0000256" key="2">
    <source>
        <dbReference type="ARBA" id="ARBA00004167"/>
    </source>
</evidence>
<dbReference type="OrthoDB" id="9984778at2759"/>
<evidence type="ECO:0000256" key="12">
    <source>
        <dbReference type="ARBA" id="ARBA00023136"/>
    </source>
</evidence>
<evidence type="ECO:0000256" key="4">
    <source>
        <dbReference type="ARBA" id="ARBA00012483"/>
    </source>
</evidence>
<evidence type="ECO:0000259" key="15">
    <source>
        <dbReference type="PROSITE" id="PS50089"/>
    </source>
</evidence>
<dbReference type="UniPathway" id="UPA00143"/>
<evidence type="ECO:0000256" key="6">
    <source>
        <dbReference type="ARBA" id="ARBA00022692"/>
    </source>
</evidence>
<dbReference type="CDD" id="cd16461">
    <property type="entry name" value="RING-H2_EL5-like"/>
    <property type="match status" value="1"/>
</dbReference>
<evidence type="ECO:0000256" key="7">
    <source>
        <dbReference type="ARBA" id="ARBA00022723"/>
    </source>
</evidence>
<keyword evidence="9" id="KW-0833">Ubl conjugation pathway</keyword>
<accession>S8CGM0</accession>
<evidence type="ECO:0000256" key="8">
    <source>
        <dbReference type="ARBA" id="ARBA00022771"/>
    </source>
</evidence>
<dbReference type="SMART" id="SM00184">
    <property type="entry name" value="RING"/>
    <property type="match status" value="1"/>
</dbReference>
<evidence type="ECO:0000313" key="16">
    <source>
        <dbReference type="EMBL" id="EPS63736.1"/>
    </source>
</evidence>
<dbReference type="EMBL" id="AUSU01005275">
    <property type="protein sequence ID" value="EPS63736.1"/>
    <property type="molecule type" value="Genomic_DNA"/>
</dbReference>
<dbReference type="InterPro" id="IPR013083">
    <property type="entry name" value="Znf_RING/FYVE/PHD"/>
</dbReference>
<comment type="caution">
    <text evidence="16">The sequence shown here is derived from an EMBL/GenBank/DDBJ whole genome shotgun (WGS) entry which is preliminary data.</text>
</comment>
<keyword evidence="8 14" id="KW-0863">Zinc-finger</keyword>
<keyword evidence="17" id="KW-1185">Reference proteome</keyword>
<gene>
    <name evidence="16" type="ORF">M569_11048</name>
</gene>
<dbReference type="Pfam" id="PF13639">
    <property type="entry name" value="zf-RING_2"/>
    <property type="match status" value="1"/>
</dbReference>
<dbReference type="PANTHER" id="PTHR46913:SF19">
    <property type="entry name" value="RING-TYPE E3 UBIQUITIN TRANSFERASE"/>
    <property type="match status" value="1"/>
</dbReference>
<dbReference type="GO" id="GO:0016020">
    <property type="term" value="C:membrane"/>
    <property type="evidence" value="ECO:0007669"/>
    <property type="project" value="UniProtKB-SubCell"/>
</dbReference>
<evidence type="ECO:0000313" key="17">
    <source>
        <dbReference type="Proteomes" id="UP000015453"/>
    </source>
</evidence>
<feature type="non-terminal residue" evidence="16">
    <location>
        <position position="88"/>
    </location>
</feature>
<dbReference type="PROSITE" id="PS50089">
    <property type="entry name" value="ZF_RING_2"/>
    <property type="match status" value="1"/>
</dbReference>
<evidence type="ECO:0000256" key="11">
    <source>
        <dbReference type="ARBA" id="ARBA00022989"/>
    </source>
</evidence>
<protein>
    <recommendedName>
        <fullName evidence="4">RING-type E3 ubiquitin transferase</fullName>
        <ecNumber evidence="4">2.3.2.27</ecNumber>
    </recommendedName>
</protein>
<keyword evidence="11" id="KW-1133">Transmembrane helix</keyword>
<proteinExistence type="inferred from homology"/>
<evidence type="ECO:0000256" key="10">
    <source>
        <dbReference type="ARBA" id="ARBA00022833"/>
    </source>
</evidence>
<evidence type="ECO:0000256" key="3">
    <source>
        <dbReference type="ARBA" id="ARBA00004906"/>
    </source>
</evidence>
<dbReference type="AlphaFoldDB" id="S8CGM0"/>
<dbReference type="InterPro" id="IPR044600">
    <property type="entry name" value="ATL1/ATL16-like"/>
</dbReference>
<dbReference type="GO" id="GO:0061630">
    <property type="term" value="F:ubiquitin protein ligase activity"/>
    <property type="evidence" value="ECO:0007669"/>
    <property type="project" value="UniProtKB-EC"/>
</dbReference>
<dbReference type="PANTHER" id="PTHR46913">
    <property type="entry name" value="RING-H2 FINGER PROTEIN ATL16"/>
    <property type="match status" value="1"/>
</dbReference>
<feature type="domain" description="RING-type" evidence="15">
    <location>
        <begin position="43"/>
        <end position="85"/>
    </location>
</feature>
<keyword evidence="7" id="KW-0479">Metal-binding</keyword>
<organism evidence="16 17">
    <name type="scientific">Genlisea aurea</name>
    <dbReference type="NCBI Taxonomy" id="192259"/>
    <lineage>
        <taxon>Eukaryota</taxon>
        <taxon>Viridiplantae</taxon>
        <taxon>Streptophyta</taxon>
        <taxon>Embryophyta</taxon>
        <taxon>Tracheophyta</taxon>
        <taxon>Spermatophyta</taxon>
        <taxon>Magnoliopsida</taxon>
        <taxon>eudicotyledons</taxon>
        <taxon>Gunneridae</taxon>
        <taxon>Pentapetalae</taxon>
        <taxon>asterids</taxon>
        <taxon>lamiids</taxon>
        <taxon>Lamiales</taxon>
        <taxon>Lentibulariaceae</taxon>
        <taxon>Genlisea</taxon>
    </lineage>
</organism>
<evidence type="ECO:0000256" key="14">
    <source>
        <dbReference type="PROSITE-ProRule" id="PRU00175"/>
    </source>
</evidence>
<keyword evidence="12" id="KW-0472">Membrane</keyword>
<dbReference type="Proteomes" id="UP000015453">
    <property type="component" value="Unassembled WGS sequence"/>
</dbReference>
<evidence type="ECO:0000256" key="13">
    <source>
        <dbReference type="ARBA" id="ARBA00024209"/>
    </source>
</evidence>
<dbReference type="InterPro" id="IPR001841">
    <property type="entry name" value="Znf_RING"/>
</dbReference>
<comment type="similarity">
    <text evidence="13">Belongs to the RING-type zinc finger family. ATL subfamily.</text>
</comment>
<reference evidence="16 17" key="1">
    <citation type="journal article" date="2013" name="BMC Genomics">
        <title>The miniature genome of a carnivorous plant Genlisea aurea contains a low number of genes and short non-coding sequences.</title>
        <authorList>
            <person name="Leushkin E.V."/>
            <person name="Sutormin R.A."/>
            <person name="Nabieva E.R."/>
            <person name="Penin A.A."/>
            <person name="Kondrashov A.S."/>
            <person name="Logacheva M.D."/>
        </authorList>
    </citation>
    <scope>NUCLEOTIDE SEQUENCE [LARGE SCALE GENOMIC DNA]</scope>
</reference>
<dbReference type="SUPFAM" id="SSF57850">
    <property type="entry name" value="RING/U-box"/>
    <property type="match status" value="1"/>
</dbReference>
<comment type="catalytic activity">
    <reaction evidence="1">
        <text>S-ubiquitinyl-[E2 ubiquitin-conjugating enzyme]-L-cysteine + [acceptor protein]-L-lysine = [E2 ubiquitin-conjugating enzyme]-L-cysteine + N(6)-ubiquitinyl-[acceptor protein]-L-lysine.</text>
        <dbReference type="EC" id="2.3.2.27"/>
    </reaction>
</comment>
<evidence type="ECO:0000256" key="5">
    <source>
        <dbReference type="ARBA" id="ARBA00022679"/>
    </source>
</evidence>
<dbReference type="GO" id="GO:0016567">
    <property type="term" value="P:protein ubiquitination"/>
    <property type="evidence" value="ECO:0007669"/>
    <property type="project" value="UniProtKB-UniPathway"/>
</dbReference>
<dbReference type="EC" id="2.3.2.27" evidence="4"/>
<dbReference type="FunFam" id="3.30.40.10:FF:000187">
    <property type="entry name" value="E3 ubiquitin-protein ligase ATL6"/>
    <property type="match status" value="1"/>
</dbReference>
<name>S8CGM0_9LAMI</name>
<dbReference type="Gene3D" id="3.30.40.10">
    <property type="entry name" value="Zinc/RING finger domain, C3HC4 (zinc finger)"/>
    <property type="match status" value="1"/>
</dbReference>
<keyword evidence="6" id="KW-0812">Transmembrane</keyword>
<feature type="non-terminal residue" evidence="16">
    <location>
        <position position="1"/>
    </location>
</feature>
<keyword evidence="5" id="KW-0808">Transferase</keyword>
<dbReference type="GO" id="GO:0008270">
    <property type="term" value="F:zinc ion binding"/>
    <property type="evidence" value="ECO:0007669"/>
    <property type="project" value="UniProtKB-KW"/>
</dbReference>
<sequence>EESEAVDHPIWYIRTVGLQPSIIDSISIVNYKKGETPIDGSDCAVCLSEFEQGENLRLLPKCNHAFHIPCIDTWLRTHTNCPICRAAV</sequence>
<evidence type="ECO:0000256" key="9">
    <source>
        <dbReference type="ARBA" id="ARBA00022786"/>
    </source>
</evidence>
<keyword evidence="10" id="KW-0862">Zinc</keyword>
<comment type="pathway">
    <text evidence="3">Protein modification; protein ubiquitination.</text>
</comment>